<keyword evidence="11 12" id="KW-0472">Membrane</keyword>
<feature type="transmembrane region" description="Helical" evidence="12">
    <location>
        <begin position="14"/>
        <end position="33"/>
    </location>
</feature>
<evidence type="ECO:0000313" key="14">
    <source>
        <dbReference type="EMBL" id="TWG41116.1"/>
    </source>
</evidence>
<evidence type="ECO:0000256" key="10">
    <source>
        <dbReference type="ARBA" id="ARBA00023049"/>
    </source>
</evidence>
<organism evidence="14 15">
    <name type="scientific">Acidovorax delafieldii</name>
    <name type="common">Pseudomonas delafieldii</name>
    <dbReference type="NCBI Taxonomy" id="47920"/>
    <lineage>
        <taxon>Bacteria</taxon>
        <taxon>Pseudomonadati</taxon>
        <taxon>Pseudomonadota</taxon>
        <taxon>Betaproteobacteria</taxon>
        <taxon>Burkholderiales</taxon>
        <taxon>Comamonadaceae</taxon>
        <taxon>Acidovorax</taxon>
    </lineage>
</organism>
<keyword evidence="3" id="KW-1003">Cell membrane</keyword>
<evidence type="ECO:0000256" key="12">
    <source>
        <dbReference type="SAM" id="Phobius"/>
    </source>
</evidence>
<proteinExistence type="predicted"/>
<dbReference type="EMBL" id="VJWE01000001">
    <property type="protein sequence ID" value="TWG41116.1"/>
    <property type="molecule type" value="Genomic_DNA"/>
</dbReference>
<keyword evidence="9 12" id="KW-1133">Transmembrane helix</keyword>
<accession>A0A561XYE7</accession>
<gene>
    <name evidence="14" type="ORF">ATF69_0099</name>
</gene>
<dbReference type="CDD" id="cd07328">
    <property type="entry name" value="M48_Ste24p_like"/>
    <property type="match status" value="1"/>
</dbReference>
<dbReference type="InterPro" id="IPR001915">
    <property type="entry name" value="Peptidase_M48"/>
</dbReference>
<keyword evidence="10" id="KW-0482">Metalloprotease</keyword>
<keyword evidence="7" id="KW-0378">Hydrolase</keyword>
<name>A0A561XYE7_ACIDE</name>
<dbReference type="Gene3D" id="3.30.2010.10">
    <property type="entry name" value="Metalloproteases ('zincins'), catalytic domain"/>
    <property type="match status" value="1"/>
</dbReference>
<comment type="caution">
    <text evidence="14">The sequence shown here is derived from an EMBL/GenBank/DDBJ whole genome shotgun (WGS) entry which is preliminary data.</text>
</comment>
<dbReference type="RefSeq" id="WP_146869552.1">
    <property type="nucleotide sequence ID" value="NZ_VJWE01000001.1"/>
</dbReference>
<dbReference type="GO" id="GO:0004222">
    <property type="term" value="F:metalloendopeptidase activity"/>
    <property type="evidence" value="ECO:0007669"/>
    <property type="project" value="InterPro"/>
</dbReference>
<comment type="subcellular location">
    <subcellularLocation>
        <location evidence="2">Cell membrane</location>
        <topology evidence="2">Multi-pass membrane protein</topology>
    </subcellularLocation>
</comment>
<sequence>MTFQSAWRLGLVKVFAYALLALFLVPAVTYVFTRYAQTDQDARFVAGISQRIDAEKGLPADEKQARKDYYRSNPPSTICSNADPEAREYRDALCDAFSDVWQFHMARKLSLWTLVASAALLLAVLGLGALAFADRTLQYVSFVAGWRLTSWASATALVVQGTMAVWLSFWVTAFFFHKYSPKLVLFVGLAVAAGVLVAVAGIFKRVQSSNQVVGELVAEADAPLLWQRIRHLAQRLKTEPPRHIVAGIDANFFVTEAPITVGQQTLTGRTLFVSLPLLRILDQTEADAVLGHELAHLRGGDTRRSAQLGPKLVQFDHYRHAIRTGGLSAMASPLLDLYRTIFEIALASDSREREFKADRLAAKLVSPAAIAQSLVKIAAYAQYRYRIEDELFGRNERHDNSTLGIASFVAQGLAPYAASPDFVDAMKTANVPHPFDSHPAMPERLRNVGMALKERDYGAIAVRVPATTWVQEILTADAIEQRLWSAYEQQFAQDHERSLAYRYEPANDEERALVLQYFPPVVFALKGDATVEVSIDGIRTSADETTVFWDAIKGLEFKESSFGNALIVTHPEKNALGLGAKTSKIKLPGLKKDKDQFNAVVSHYWQRHQIMRAQQQAAG</sequence>
<dbReference type="GO" id="GO:0006508">
    <property type="term" value="P:proteolysis"/>
    <property type="evidence" value="ECO:0007669"/>
    <property type="project" value="UniProtKB-KW"/>
</dbReference>
<evidence type="ECO:0000256" key="6">
    <source>
        <dbReference type="ARBA" id="ARBA00022723"/>
    </source>
</evidence>
<keyword evidence="5 12" id="KW-0812">Transmembrane</keyword>
<dbReference type="AlphaFoldDB" id="A0A561XYE7"/>
<feature type="transmembrane region" description="Helical" evidence="12">
    <location>
        <begin position="153"/>
        <end position="176"/>
    </location>
</feature>
<evidence type="ECO:0000256" key="7">
    <source>
        <dbReference type="ARBA" id="ARBA00022801"/>
    </source>
</evidence>
<keyword evidence="8" id="KW-0862">Zinc</keyword>
<evidence type="ECO:0000256" key="9">
    <source>
        <dbReference type="ARBA" id="ARBA00022989"/>
    </source>
</evidence>
<evidence type="ECO:0000256" key="3">
    <source>
        <dbReference type="ARBA" id="ARBA00022475"/>
    </source>
</evidence>
<feature type="transmembrane region" description="Helical" evidence="12">
    <location>
        <begin position="111"/>
        <end position="133"/>
    </location>
</feature>
<dbReference type="GO" id="GO:0005886">
    <property type="term" value="C:plasma membrane"/>
    <property type="evidence" value="ECO:0007669"/>
    <property type="project" value="UniProtKB-SubCell"/>
</dbReference>
<evidence type="ECO:0000256" key="11">
    <source>
        <dbReference type="ARBA" id="ARBA00023136"/>
    </source>
</evidence>
<reference evidence="14 15" key="1">
    <citation type="journal article" date="2015" name="Stand. Genomic Sci.">
        <title>Genomic Encyclopedia of Bacterial and Archaeal Type Strains, Phase III: the genomes of soil and plant-associated and newly described type strains.</title>
        <authorList>
            <person name="Whitman W.B."/>
            <person name="Woyke T."/>
            <person name="Klenk H.P."/>
            <person name="Zhou Y."/>
            <person name="Lilburn T.G."/>
            <person name="Beck B.J."/>
            <person name="De Vos P."/>
            <person name="Vandamme P."/>
            <person name="Eisen J.A."/>
            <person name="Garrity G."/>
            <person name="Hugenholtz P."/>
            <person name="Kyrpides N.C."/>
        </authorList>
    </citation>
    <scope>NUCLEOTIDE SEQUENCE [LARGE SCALE GENOMIC DNA]</scope>
    <source>
        <strain evidence="14 15">DSM 64</strain>
    </source>
</reference>
<dbReference type="Proteomes" id="UP000321485">
    <property type="component" value="Unassembled WGS sequence"/>
</dbReference>
<evidence type="ECO:0000313" key="15">
    <source>
        <dbReference type="Proteomes" id="UP000321485"/>
    </source>
</evidence>
<dbReference type="Pfam" id="PF01435">
    <property type="entry name" value="Peptidase_M48"/>
    <property type="match status" value="1"/>
</dbReference>
<evidence type="ECO:0000256" key="1">
    <source>
        <dbReference type="ARBA" id="ARBA00001947"/>
    </source>
</evidence>
<dbReference type="GeneID" id="51109189"/>
<evidence type="ECO:0000256" key="8">
    <source>
        <dbReference type="ARBA" id="ARBA00022833"/>
    </source>
</evidence>
<comment type="cofactor">
    <cofactor evidence="1">
        <name>Zn(2+)</name>
        <dbReference type="ChEBI" id="CHEBI:29105"/>
    </cofactor>
</comment>
<evidence type="ECO:0000256" key="5">
    <source>
        <dbReference type="ARBA" id="ARBA00022692"/>
    </source>
</evidence>
<dbReference type="PANTHER" id="PTHR43221">
    <property type="entry name" value="PROTEASE HTPX"/>
    <property type="match status" value="1"/>
</dbReference>
<dbReference type="InterPro" id="IPR050083">
    <property type="entry name" value="HtpX_protease"/>
</dbReference>
<feature type="domain" description="Peptidase M48" evidence="13">
    <location>
        <begin position="266"/>
        <end position="448"/>
    </location>
</feature>
<evidence type="ECO:0000256" key="4">
    <source>
        <dbReference type="ARBA" id="ARBA00022670"/>
    </source>
</evidence>
<evidence type="ECO:0000259" key="13">
    <source>
        <dbReference type="Pfam" id="PF01435"/>
    </source>
</evidence>
<dbReference type="GO" id="GO:0046872">
    <property type="term" value="F:metal ion binding"/>
    <property type="evidence" value="ECO:0007669"/>
    <property type="project" value="UniProtKB-KW"/>
</dbReference>
<evidence type="ECO:0000256" key="2">
    <source>
        <dbReference type="ARBA" id="ARBA00004651"/>
    </source>
</evidence>
<feature type="transmembrane region" description="Helical" evidence="12">
    <location>
        <begin position="183"/>
        <end position="203"/>
    </location>
</feature>
<keyword evidence="4" id="KW-0645">Protease</keyword>
<dbReference type="PANTHER" id="PTHR43221:SF1">
    <property type="entry name" value="PROTEASE HTPX"/>
    <property type="match status" value="1"/>
</dbReference>
<keyword evidence="6" id="KW-0479">Metal-binding</keyword>
<protein>
    <submittedName>
        <fullName evidence="14">Peptidase M48-like protein</fullName>
    </submittedName>
</protein>